<sequence length="133" mass="14463">MFCTELIKLAAGLKNLRHAPGDMGELKSVIVNNERKYLSENWSEMTMDATRKFPLYSVSLLYGGEKADSSDFTAWKLHYEGKGKGVYEDGETCSPTQRDLDVAMFNLRKMIAKAQTAAVAAAAAAAAPPPTVA</sequence>
<dbReference type="EMBL" id="JAAMPI010002066">
    <property type="protein sequence ID" value="KAF4619027.1"/>
    <property type="molecule type" value="Genomic_DNA"/>
</dbReference>
<accession>A0A8H4QZB1</accession>
<organism evidence="1 2">
    <name type="scientific">Cudoniella acicularis</name>
    <dbReference type="NCBI Taxonomy" id="354080"/>
    <lineage>
        <taxon>Eukaryota</taxon>
        <taxon>Fungi</taxon>
        <taxon>Dikarya</taxon>
        <taxon>Ascomycota</taxon>
        <taxon>Pezizomycotina</taxon>
        <taxon>Leotiomycetes</taxon>
        <taxon>Helotiales</taxon>
        <taxon>Tricladiaceae</taxon>
        <taxon>Cudoniella</taxon>
    </lineage>
</organism>
<dbReference type="AlphaFoldDB" id="A0A8H4QZB1"/>
<proteinExistence type="predicted"/>
<protein>
    <submittedName>
        <fullName evidence="1">Uncharacterized protein</fullName>
    </submittedName>
</protein>
<gene>
    <name evidence="1" type="ORF">G7Y89_g14821</name>
</gene>
<reference evidence="1 2" key="1">
    <citation type="submission" date="2020-03" db="EMBL/GenBank/DDBJ databases">
        <title>Draft Genome Sequence of Cudoniella acicularis.</title>
        <authorList>
            <person name="Buettner E."/>
            <person name="Kellner H."/>
        </authorList>
    </citation>
    <scope>NUCLEOTIDE SEQUENCE [LARGE SCALE GENOMIC DNA]</scope>
    <source>
        <strain evidence="1 2">DSM 108380</strain>
    </source>
</reference>
<name>A0A8H4QZB1_9HELO</name>
<evidence type="ECO:0000313" key="2">
    <source>
        <dbReference type="Proteomes" id="UP000566819"/>
    </source>
</evidence>
<dbReference type="OrthoDB" id="823504at2759"/>
<keyword evidence="2" id="KW-1185">Reference proteome</keyword>
<dbReference type="Proteomes" id="UP000566819">
    <property type="component" value="Unassembled WGS sequence"/>
</dbReference>
<comment type="caution">
    <text evidence="1">The sequence shown here is derived from an EMBL/GenBank/DDBJ whole genome shotgun (WGS) entry which is preliminary data.</text>
</comment>
<evidence type="ECO:0000313" key="1">
    <source>
        <dbReference type="EMBL" id="KAF4619027.1"/>
    </source>
</evidence>